<reference evidence="7" key="3">
    <citation type="submission" date="2016-03" db="UniProtKB">
        <authorList>
            <consortium name="EnsemblProtists"/>
        </authorList>
    </citation>
    <scope>IDENTIFICATION</scope>
</reference>
<feature type="domain" description="C2" evidence="5">
    <location>
        <begin position="376"/>
        <end position="518"/>
    </location>
</feature>
<dbReference type="InterPro" id="IPR019734">
    <property type="entry name" value="TPR_rpt"/>
</dbReference>
<evidence type="ECO:0000256" key="4">
    <source>
        <dbReference type="SAM" id="Coils"/>
    </source>
</evidence>
<dbReference type="PaxDb" id="55529-EKX44875"/>
<dbReference type="PANTHER" id="PTHR44858">
    <property type="entry name" value="TETRATRICOPEPTIDE REPEAT PROTEIN 6"/>
    <property type="match status" value="1"/>
</dbReference>
<dbReference type="InterPro" id="IPR000008">
    <property type="entry name" value="C2_dom"/>
</dbReference>
<dbReference type="InterPro" id="IPR050498">
    <property type="entry name" value="Ycf3"/>
</dbReference>
<evidence type="ECO:0000313" key="7">
    <source>
        <dbReference type="EnsemblProtists" id="EKX44875"/>
    </source>
</evidence>
<dbReference type="RefSeq" id="XP_005831855.1">
    <property type="nucleotide sequence ID" value="XM_005831798.1"/>
</dbReference>
<dbReference type="HOGENOM" id="CLU_304727_0_0_1"/>
<sequence>MQVGRSAISQDYEAGAESISIISPLELFGPLVHYVKVDGQFMICLVDGVSHLTVRTAGSSAINVVKVENNKLSVTPISVRTPGKEGDAIVFAGSGAFGLAGSPGTGLKESRIDMSVLVREVELLDSLQASDTSANEMVQRRTILAAERQHEAERWEEEGDALFWEGIQEEIKEDPIKLFYCPILDSRAHHLNQSARLKYNEAARLFGMCIEVDNTITRYYAKRCAAYCKLVRFEIAELDATKFSSILPDTPTAHMLKAVVMDGKKQFSAAIHHFKEALKLADLIVYDDLRVWSTGTLIRDSLQKTVRSQQDQIERAKTANLHGIQWREKGEYSKAIPCLQEAIHLNAVSLGKEHPFYATTLSNAGSCYEAMGNYDESLKIYNTALTLTGNSCQGVLEVLVMSGRHLPSLREGEECRCNPYVEIEEMRSQGIEEVQGQGIEEVQGQGQRMKFRTHVRRCDLQPKWNQVIRIPEIHGDCKVVIRLKSEHHMRKIYREKLEIERKALEEKQEEMNNLTSSLEKNQEEVDFLRSQGKRRQSLLLRKQEALNDELHFFKLRETALANVKDNISHLEMLENSLEDIEIGSFIFNVSSLSNNLSGGHEFESFAWHEVLDVHGKQVRGEDYGITAIQTQTKWMPVSSEYSFKLSNVGNLHRILAERHFSVSGGQLDVRKMEYHFEVAEKSLEASIVVMKRQSCEVDEYYLIPEMVKEMKFDLAPSDEACIVLENLGRLFYSRSLEQKLPKGTPEHEIAHLTETWKKYHKKALRVFDLALDIRSKLSGEDEKYLELLKLLVNLHTEKNNYQDAYTLQERALELTRRIHGEESAAWNSELAVMSELHAQAGESRVVEHGSTWHIDSNRSWHWDVAVGISKRIQKQSTGMQRRYQQADVKFQQEEDSMLEERTRILNPPPITDFSIQSKHASLFSKLSSSRDQDPSASMPLSKTRVRAAKFEFPDRLQVRMDAQHWPNRLIHTKRS</sequence>
<evidence type="ECO:0000313" key="8">
    <source>
        <dbReference type="Proteomes" id="UP000011087"/>
    </source>
</evidence>
<dbReference type="InterPro" id="IPR011990">
    <property type="entry name" value="TPR-like_helical_dom_sf"/>
</dbReference>
<evidence type="ECO:0000256" key="2">
    <source>
        <dbReference type="ARBA" id="ARBA00022803"/>
    </source>
</evidence>
<dbReference type="Proteomes" id="UP000011087">
    <property type="component" value="Unassembled WGS sequence"/>
</dbReference>
<evidence type="ECO:0000256" key="3">
    <source>
        <dbReference type="PROSITE-ProRule" id="PRU00339"/>
    </source>
</evidence>
<protein>
    <recommendedName>
        <fullName evidence="5">C2 domain-containing protein</fullName>
    </recommendedName>
</protein>
<dbReference type="Gene3D" id="2.60.40.150">
    <property type="entry name" value="C2 domain"/>
    <property type="match status" value="1"/>
</dbReference>
<dbReference type="Gene3D" id="1.25.40.10">
    <property type="entry name" value="Tetratricopeptide repeat domain"/>
    <property type="match status" value="3"/>
</dbReference>
<evidence type="ECO:0000259" key="5">
    <source>
        <dbReference type="PROSITE" id="PS50004"/>
    </source>
</evidence>
<keyword evidence="2 3" id="KW-0802">TPR repeat</keyword>
<keyword evidence="4" id="KW-0175">Coiled coil</keyword>
<evidence type="ECO:0000256" key="1">
    <source>
        <dbReference type="ARBA" id="ARBA00022737"/>
    </source>
</evidence>
<feature type="coiled-coil region" evidence="4">
    <location>
        <begin position="490"/>
        <end position="531"/>
    </location>
</feature>
<dbReference type="PROSITE" id="PS50005">
    <property type="entry name" value="TPR"/>
    <property type="match status" value="1"/>
</dbReference>
<dbReference type="PANTHER" id="PTHR44858:SF1">
    <property type="entry name" value="UDP-N-ACETYLGLUCOSAMINE--PEPTIDE N-ACETYLGLUCOSAMINYLTRANSFERASE SPINDLY-RELATED"/>
    <property type="match status" value="1"/>
</dbReference>
<dbReference type="EnsemblProtists" id="EKX44875">
    <property type="protein sequence ID" value="EKX44875"/>
    <property type="gene ID" value="GUITHDRAFT_109296"/>
</dbReference>
<dbReference type="SMART" id="SM00239">
    <property type="entry name" value="C2"/>
    <property type="match status" value="1"/>
</dbReference>
<keyword evidence="1" id="KW-0677">Repeat</keyword>
<feature type="repeat" description="TPR" evidence="3">
    <location>
        <begin position="358"/>
        <end position="391"/>
    </location>
</feature>
<dbReference type="InterPro" id="IPR035892">
    <property type="entry name" value="C2_domain_sf"/>
</dbReference>
<accession>L1J9W1</accession>
<dbReference type="EMBL" id="JH993002">
    <property type="protein sequence ID" value="EKX44875.1"/>
    <property type="molecule type" value="Genomic_DNA"/>
</dbReference>
<dbReference type="GeneID" id="17301473"/>
<dbReference type="SUPFAM" id="SSF49562">
    <property type="entry name" value="C2 domain (Calcium/lipid-binding domain, CaLB)"/>
    <property type="match status" value="1"/>
</dbReference>
<dbReference type="SUPFAM" id="SSF48452">
    <property type="entry name" value="TPR-like"/>
    <property type="match status" value="1"/>
</dbReference>
<dbReference type="AlphaFoldDB" id="L1J9W1"/>
<proteinExistence type="predicted"/>
<reference evidence="6 8" key="1">
    <citation type="journal article" date="2012" name="Nature">
        <title>Algal genomes reveal evolutionary mosaicism and the fate of nucleomorphs.</title>
        <authorList>
            <consortium name="DOE Joint Genome Institute"/>
            <person name="Curtis B.A."/>
            <person name="Tanifuji G."/>
            <person name="Burki F."/>
            <person name="Gruber A."/>
            <person name="Irimia M."/>
            <person name="Maruyama S."/>
            <person name="Arias M.C."/>
            <person name="Ball S.G."/>
            <person name="Gile G.H."/>
            <person name="Hirakawa Y."/>
            <person name="Hopkins J.F."/>
            <person name="Kuo A."/>
            <person name="Rensing S.A."/>
            <person name="Schmutz J."/>
            <person name="Symeonidi A."/>
            <person name="Elias M."/>
            <person name="Eveleigh R.J."/>
            <person name="Herman E.K."/>
            <person name="Klute M.J."/>
            <person name="Nakayama T."/>
            <person name="Obornik M."/>
            <person name="Reyes-Prieto A."/>
            <person name="Armbrust E.V."/>
            <person name="Aves S.J."/>
            <person name="Beiko R.G."/>
            <person name="Coutinho P."/>
            <person name="Dacks J.B."/>
            <person name="Durnford D.G."/>
            <person name="Fast N.M."/>
            <person name="Green B.R."/>
            <person name="Grisdale C.J."/>
            <person name="Hempel F."/>
            <person name="Henrissat B."/>
            <person name="Hoppner M.P."/>
            <person name="Ishida K."/>
            <person name="Kim E."/>
            <person name="Koreny L."/>
            <person name="Kroth P.G."/>
            <person name="Liu Y."/>
            <person name="Malik S.B."/>
            <person name="Maier U.G."/>
            <person name="McRose D."/>
            <person name="Mock T."/>
            <person name="Neilson J.A."/>
            <person name="Onodera N.T."/>
            <person name="Poole A.M."/>
            <person name="Pritham E.J."/>
            <person name="Richards T.A."/>
            <person name="Rocap G."/>
            <person name="Roy S.W."/>
            <person name="Sarai C."/>
            <person name="Schaack S."/>
            <person name="Shirato S."/>
            <person name="Slamovits C.H."/>
            <person name="Spencer D.F."/>
            <person name="Suzuki S."/>
            <person name="Worden A.Z."/>
            <person name="Zauner S."/>
            <person name="Barry K."/>
            <person name="Bell C."/>
            <person name="Bharti A.K."/>
            <person name="Crow J.A."/>
            <person name="Grimwood J."/>
            <person name="Kramer R."/>
            <person name="Lindquist E."/>
            <person name="Lucas S."/>
            <person name="Salamov A."/>
            <person name="McFadden G.I."/>
            <person name="Lane C.E."/>
            <person name="Keeling P.J."/>
            <person name="Gray M.W."/>
            <person name="Grigoriev I.V."/>
            <person name="Archibald J.M."/>
        </authorList>
    </citation>
    <scope>NUCLEOTIDE SEQUENCE</scope>
    <source>
        <strain evidence="6 8">CCMP2712</strain>
    </source>
</reference>
<dbReference type="Pfam" id="PF13424">
    <property type="entry name" value="TPR_12"/>
    <property type="match status" value="1"/>
</dbReference>
<dbReference type="PROSITE" id="PS50004">
    <property type="entry name" value="C2"/>
    <property type="match status" value="1"/>
</dbReference>
<dbReference type="SMART" id="SM00028">
    <property type="entry name" value="TPR"/>
    <property type="match status" value="4"/>
</dbReference>
<dbReference type="Pfam" id="PF13374">
    <property type="entry name" value="TPR_10"/>
    <property type="match status" value="1"/>
</dbReference>
<name>L1J9W1_GUITC</name>
<keyword evidence="8" id="KW-1185">Reference proteome</keyword>
<dbReference type="KEGG" id="gtt:GUITHDRAFT_109296"/>
<gene>
    <name evidence="6" type="ORF">GUITHDRAFT_109296</name>
</gene>
<organism evidence="6">
    <name type="scientific">Guillardia theta (strain CCMP2712)</name>
    <name type="common">Cryptophyte</name>
    <dbReference type="NCBI Taxonomy" id="905079"/>
    <lineage>
        <taxon>Eukaryota</taxon>
        <taxon>Cryptophyceae</taxon>
        <taxon>Pyrenomonadales</taxon>
        <taxon>Geminigeraceae</taxon>
        <taxon>Guillardia</taxon>
    </lineage>
</organism>
<evidence type="ECO:0000313" key="6">
    <source>
        <dbReference type="EMBL" id="EKX44875.1"/>
    </source>
</evidence>
<reference evidence="8" key="2">
    <citation type="submission" date="2012-11" db="EMBL/GenBank/DDBJ databases">
        <authorList>
            <person name="Kuo A."/>
            <person name="Curtis B.A."/>
            <person name="Tanifuji G."/>
            <person name="Burki F."/>
            <person name="Gruber A."/>
            <person name="Irimia M."/>
            <person name="Maruyama S."/>
            <person name="Arias M.C."/>
            <person name="Ball S.G."/>
            <person name="Gile G.H."/>
            <person name="Hirakawa Y."/>
            <person name="Hopkins J.F."/>
            <person name="Rensing S.A."/>
            <person name="Schmutz J."/>
            <person name="Symeonidi A."/>
            <person name="Elias M."/>
            <person name="Eveleigh R.J."/>
            <person name="Herman E.K."/>
            <person name="Klute M.J."/>
            <person name="Nakayama T."/>
            <person name="Obornik M."/>
            <person name="Reyes-Prieto A."/>
            <person name="Armbrust E.V."/>
            <person name="Aves S.J."/>
            <person name="Beiko R.G."/>
            <person name="Coutinho P."/>
            <person name="Dacks J.B."/>
            <person name="Durnford D.G."/>
            <person name="Fast N.M."/>
            <person name="Green B.R."/>
            <person name="Grisdale C."/>
            <person name="Hempe F."/>
            <person name="Henrissat B."/>
            <person name="Hoppner M.P."/>
            <person name="Ishida K.-I."/>
            <person name="Kim E."/>
            <person name="Koreny L."/>
            <person name="Kroth P.G."/>
            <person name="Liu Y."/>
            <person name="Malik S.-B."/>
            <person name="Maier U.G."/>
            <person name="McRose D."/>
            <person name="Mock T."/>
            <person name="Neilson J.A."/>
            <person name="Onodera N.T."/>
            <person name="Poole A.M."/>
            <person name="Pritham E.J."/>
            <person name="Richards T.A."/>
            <person name="Rocap G."/>
            <person name="Roy S.W."/>
            <person name="Sarai C."/>
            <person name="Schaack S."/>
            <person name="Shirato S."/>
            <person name="Slamovits C.H."/>
            <person name="Spencer D.F."/>
            <person name="Suzuki S."/>
            <person name="Worden A.Z."/>
            <person name="Zauner S."/>
            <person name="Barry K."/>
            <person name="Bell C."/>
            <person name="Bharti A.K."/>
            <person name="Crow J.A."/>
            <person name="Grimwood J."/>
            <person name="Kramer R."/>
            <person name="Lindquist E."/>
            <person name="Lucas S."/>
            <person name="Salamov A."/>
            <person name="McFadden G.I."/>
            <person name="Lane C.E."/>
            <person name="Keeling P.J."/>
            <person name="Gray M.W."/>
            <person name="Grigoriev I.V."/>
            <person name="Archibald J.M."/>
        </authorList>
    </citation>
    <scope>NUCLEOTIDE SEQUENCE</scope>
    <source>
        <strain evidence="8">CCMP2712</strain>
    </source>
</reference>